<dbReference type="EC" id="3.5.2.6" evidence="2"/>
<dbReference type="GO" id="GO:0008800">
    <property type="term" value="F:beta-lactamase activity"/>
    <property type="evidence" value="ECO:0007669"/>
    <property type="project" value="UniProtKB-EC"/>
</dbReference>
<protein>
    <submittedName>
        <fullName evidence="2">Beta-lactamase</fullName>
        <ecNumber evidence="2">3.5.2.6</ecNumber>
    </submittedName>
</protein>
<dbReference type="SUPFAM" id="SSF56601">
    <property type="entry name" value="beta-lactamase/transpeptidase-like"/>
    <property type="match status" value="1"/>
</dbReference>
<dbReference type="HOGENOM" id="CLU_020027_8_3_10"/>
<dbReference type="PANTHER" id="PTHR43283:SF18">
    <property type="match status" value="1"/>
</dbReference>
<evidence type="ECO:0000259" key="1">
    <source>
        <dbReference type="Pfam" id="PF00144"/>
    </source>
</evidence>
<dbReference type="PROSITE" id="PS51257">
    <property type="entry name" value="PROKAR_LIPOPROTEIN"/>
    <property type="match status" value="1"/>
</dbReference>
<name>D7VPW7_SPHSI</name>
<keyword evidence="3" id="KW-1185">Reference proteome</keyword>
<reference evidence="2" key="1">
    <citation type="submission" date="2010-07" db="EMBL/GenBank/DDBJ databases">
        <authorList>
            <person name="Muzny D."/>
            <person name="Qin X."/>
            <person name="Buhay C."/>
            <person name="Dugan-Rocha S."/>
            <person name="Ding Y."/>
            <person name="Chen G."/>
            <person name="Hawes A."/>
            <person name="Holder M."/>
            <person name="Jhangiani S."/>
            <person name="Johnson A."/>
            <person name="Khan Z."/>
            <person name="Li Z."/>
            <person name="Liu W."/>
            <person name="Liu X."/>
            <person name="Perez L."/>
            <person name="Shen H."/>
            <person name="Wang Q."/>
            <person name="Watt J."/>
            <person name="Xi L."/>
            <person name="Xin Y."/>
            <person name="Zhou J."/>
            <person name="Deng J."/>
            <person name="Jiang H."/>
            <person name="Liu Y."/>
            <person name="Qu J."/>
            <person name="Song X.-Z."/>
            <person name="Zhang L."/>
            <person name="Villasana D."/>
            <person name="Johnson A."/>
            <person name="Liu J."/>
            <person name="Liyanage D."/>
            <person name="Lorensuhewa L."/>
            <person name="Robinson T."/>
            <person name="Song A."/>
            <person name="Song B.-B."/>
            <person name="Dinh H."/>
            <person name="Thornton R."/>
            <person name="Coyle M."/>
            <person name="Francisco L."/>
            <person name="Jackson L."/>
            <person name="Javaid M."/>
            <person name="Korchina V."/>
            <person name="Kovar C."/>
            <person name="Mata R."/>
            <person name="Mathew T."/>
            <person name="Ngo R."/>
            <person name="Nguyen L."/>
            <person name="Nguyen N."/>
            <person name="Okwuonu G."/>
            <person name="Ongeri F."/>
            <person name="Pham C."/>
            <person name="Simmons D."/>
            <person name="Wilczek-Boney K."/>
            <person name="Hale W."/>
            <person name="Jakkamsetti A."/>
            <person name="Pham P."/>
            <person name="Ruth R."/>
            <person name="San Lucas F."/>
            <person name="Warren J."/>
            <person name="Zhang J."/>
            <person name="Zhao Z."/>
            <person name="Zhou C."/>
            <person name="Zhu D."/>
            <person name="Lee S."/>
            <person name="Bess C."/>
            <person name="Blankenburg K."/>
            <person name="Forbes L."/>
            <person name="Fu Q."/>
            <person name="Gubbala S."/>
            <person name="Hirani K."/>
            <person name="Jayaseelan J.C."/>
            <person name="Lara F."/>
            <person name="Munidasa M."/>
            <person name="Palculict T."/>
            <person name="Patil S."/>
            <person name="Pu L.-L."/>
            <person name="Saada N."/>
            <person name="Tang L."/>
            <person name="Weissenberger G."/>
            <person name="Zhu Y."/>
            <person name="Hemphill L."/>
            <person name="Shang Y."/>
            <person name="Youmans B."/>
            <person name="Ayvaz T."/>
            <person name="Ross M."/>
            <person name="Santibanez J."/>
            <person name="Aqrawi P."/>
            <person name="Gross S."/>
            <person name="Joshi V."/>
            <person name="Fowler G."/>
            <person name="Nazareth L."/>
            <person name="Reid J."/>
            <person name="Worley K."/>
            <person name="Petrosino J."/>
            <person name="Highlander S."/>
            <person name="Gibbs R."/>
        </authorList>
    </citation>
    <scope>NUCLEOTIDE SEQUENCE [LARGE SCALE GENOMIC DNA]</scope>
    <source>
        <strain evidence="2">ATCC 33861</strain>
    </source>
</reference>
<sequence length="424" mass="48591">MKQSVLTPFYFRSAVQLLSGLNLFLACCAKPYRLILVLICCVQLSYGQQDPITRLDQSTLTISEIDHKVRAVMDSADIPGLNLAILNHNKPVFIKSYGYRDKFQNELMDTTTLIYAASFSKAVFGYLCMLLVQEKQLDLDRPLYQYLKKPLPDYPYFSDLKNDDRWKMMTARMCLSHTTGLPNVRWFDPRDANPVFDSVGVIRIYFQPGKQYAYSGEGFKLLQLAVEEITGKNLDELATEKIFNPIGMTRSGYIWHDNFGDKLVIGHNEKGQQNVKRKRTAAVAGGSMVTTIADYTRFIAYVTQGKGLEKKYFEQMISPQISIHSRTQFPPITTETTADNKAIHLAYGLGWGLMRTEYGRAFFKEGGDDAWKNYNINFIDKGVSIIIMTNSVNGSKVFKELLETLIADTFTPWKWEEYYPYNYR</sequence>
<organism evidence="2 3">
    <name type="scientific">Sphingobacterium spiritivorum ATCC 33861</name>
    <dbReference type="NCBI Taxonomy" id="525373"/>
    <lineage>
        <taxon>Bacteria</taxon>
        <taxon>Pseudomonadati</taxon>
        <taxon>Bacteroidota</taxon>
        <taxon>Sphingobacteriia</taxon>
        <taxon>Sphingobacteriales</taxon>
        <taxon>Sphingobacteriaceae</taxon>
        <taxon>Sphingobacterium</taxon>
    </lineage>
</organism>
<keyword evidence="2" id="KW-0378">Hydrolase</keyword>
<dbReference type="GeneID" id="95430491"/>
<accession>D7VPW7</accession>
<dbReference type="AlphaFoldDB" id="D7VPW7"/>
<dbReference type="InterPro" id="IPR050789">
    <property type="entry name" value="Diverse_Enzym_Activities"/>
</dbReference>
<evidence type="ECO:0000313" key="2">
    <source>
        <dbReference type="EMBL" id="EFK57124.1"/>
    </source>
</evidence>
<gene>
    <name evidence="2" type="ORF">HMPREF0766_14327</name>
</gene>
<dbReference type="PANTHER" id="PTHR43283">
    <property type="entry name" value="BETA-LACTAMASE-RELATED"/>
    <property type="match status" value="1"/>
</dbReference>
<dbReference type="Pfam" id="PF00144">
    <property type="entry name" value="Beta-lactamase"/>
    <property type="match status" value="1"/>
</dbReference>
<dbReference type="EMBL" id="ACHA02000012">
    <property type="protein sequence ID" value="EFK57124.1"/>
    <property type="molecule type" value="Genomic_DNA"/>
</dbReference>
<dbReference type="Gene3D" id="3.40.710.10">
    <property type="entry name" value="DD-peptidase/beta-lactamase superfamily"/>
    <property type="match status" value="1"/>
</dbReference>
<comment type="caution">
    <text evidence="2">The sequence shown here is derived from an EMBL/GenBank/DDBJ whole genome shotgun (WGS) entry which is preliminary data.</text>
</comment>
<dbReference type="eggNOG" id="COG1680">
    <property type="taxonomic scope" value="Bacteria"/>
</dbReference>
<dbReference type="RefSeq" id="WP_002996445.1">
    <property type="nucleotide sequence ID" value="NZ_GL379770.1"/>
</dbReference>
<proteinExistence type="predicted"/>
<dbReference type="InterPro" id="IPR001466">
    <property type="entry name" value="Beta-lactam-related"/>
</dbReference>
<feature type="domain" description="Beta-lactamase-related" evidence="1">
    <location>
        <begin position="66"/>
        <end position="396"/>
    </location>
</feature>
<evidence type="ECO:0000313" key="3">
    <source>
        <dbReference type="Proteomes" id="UP000006258"/>
    </source>
</evidence>
<dbReference type="Proteomes" id="UP000006258">
    <property type="component" value="Unassembled WGS sequence"/>
</dbReference>
<dbReference type="STRING" id="525373.HMPREF0766_14327"/>
<dbReference type="InterPro" id="IPR012338">
    <property type="entry name" value="Beta-lactam/transpept-like"/>
</dbReference>